<dbReference type="AlphaFoldDB" id="A0A317RF95"/>
<protein>
    <submittedName>
        <fullName evidence="3">Multidrug resistance efflux pump</fullName>
    </submittedName>
</protein>
<evidence type="ECO:0000313" key="4">
    <source>
        <dbReference type="Proteomes" id="UP000246483"/>
    </source>
</evidence>
<dbReference type="Proteomes" id="UP000246483">
    <property type="component" value="Unassembled WGS sequence"/>
</dbReference>
<feature type="compositionally biased region" description="Pro residues" evidence="1">
    <location>
        <begin position="111"/>
        <end position="121"/>
    </location>
</feature>
<evidence type="ECO:0000256" key="1">
    <source>
        <dbReference type="SAM" id="MobiDB-lite"/>
    </source>
</evidence>
<organism evidence="3 4">
    <name type="scientific">Melaminivora alkalimesophila</name>
    <dbReference type="NCBI Taxonomy" id="1165852"/>
    <lineage>
        <taxon>Bacteria</taxon>
        <taxon>Pseudomonadati</taxon>
        <taxon>Pseudomonadota</taxon>
        <taxon>Betaproteobacteria</taxon>
        <taxon>Burkholderiales</taxon>
        <taxon>Comamonadaceae</taxon>
        <taxon>Melaminivora</taxon>
    </lineage>
</organism>
<accession>A0A317RF95</accession>
<reference evidence="3 4" key="1">
    <citation type="submission" date="2018-05" db="EMBL/GenBank/DDBJ databases">
        <title>Genomic Encyclopedia of Type Strains, Phase IV (KMG-IV): sequencing the most valuable type-strain genomes for metagenomic binning, comparative biology and taxonomic classification.</title>
        <authorList>
            <person name="Goeker M."/>
        </authorList>
    </citation>
    <scope>NUCLEOTIDE SEQUENCE [LARGE SCALE GENOMIC DNA]</scope>
    <source>
        <strain evidence="3 4">DSM 26006</strain>
    </source>
</reference>
<dbReference type="EMBL" id="QGUB01000001">
    <property type="protein sequence ID" value="PWW48569.1"/>
    <property type="molecule type" value="Genomic_DNA"/>
</dbReference>
<keyword evidence="2" id="KW-0472">Membrane</keyword>
<keyword evidence="2" id="KW-1133">Transmembrane helix</keyword>
<comment type="caution">
    <text evidence="3">The sequence shown here is derived from an EMBL/GenBank/DDBJ whole genome shotgun (WGS) entry which is preliminary data.</text>
</comment>
<dbReference type="RefSeq" id="WP_019374054.1">
    <property type="nucleotide sequence ID" value="NZ_ALEE01000428.1"/>
</dbReference>
<keyword evidence="2" id="KW-0812">Transmembrane</keyword>
<evidence type="ECO:0000256" key="2">
    <source>
        <dbReference type="SAM" id="Phobius"/>
    </source>
</evidence>
<feature type="compositionally biased region" description="Pro residues" evidence="1">
    <location>
        <begin position="209"/>
        <end position="218"/>
    </location>
</feature>
<dbReference type="Gene3D" id="1.20.1600.10">
    <property type="entry name" value="Outer membrane efflux proteins (OEP)"/>
    <property type="match status" value="1"/>
</dbReference>
<dbReference type="InterPro" id="IPR050739">
    <property type="entry name" value="MFP"/>
</dbReference>
<feature type="region of interest" description="Disordered" evidence="1">
    <location>
        <begin position="207"/>
        <end position="226"/>
    </location>
</feature>
<dbReference type="OrthoDB" id="3084at2"/>
<name>A0A317RF95_9BURK</name>
<dbReference type="PANTHER" id="PTHR30386">
    <property type="entry name" value="MEMBRANE FUSION SUBUNIT OF EMRAB-TOLC MULTIDRUG EFFLUX PUMP"/>
    <property type="match status" value="1"/>
</dbReference>
<feature type="region of interest" description="Disordered" evidence="1">
    <location>
        <begin position="100"/>
        <end position="125"/>
    </location>
</feature>
<feature type="transmembrane region" description="Helical" evidence="2">
    <location>
        <begin position="34"/>
        <end position="58"/>
    </location>
</feature>
<keyword evidence="4" id="KW-1185">Reference proteome</keyword>
<evidence type="ECO:0000313" key="3">
    <source>
        <dbReference type="EMBL" id="PWW48569.1"/>
    </source>
</evidence>
<proteinExistence type="predicted"/>
<sequence>MKINFDAPPTSAQETNGLEVRYAAAKRRVPRWRWYLLLAMVLVAPAYLLVRFGIAYWWESTPAQVVLEQATLRAPAAGRVAFVAAPGAPLEPGQPVMALERTPTDTSAPPAATPSPTPHAPEPAQAQAYAAKLALLTEAERLASRRLAIQQERLHTMQGLREQGAATRQEVDNLRFQVLQAEADLSRARADVREQRMLMARVPAAMPAPAAPATPQPPADEAAPAQPGTALAPFAATAVQALVRPGDWVAQGTEVAVLQRRGEPLVHAYLPPDKARYAQVGRMATLHFMDGGKVRAKVVGLMMEAQSPPADRVSPLTPRTPSIVVKLQALEPLPAPYHIHQLPLDVRFDWVASRWF</sequence>
<gene>
    <name evidence="3" type="ORF">DFR36_10171</name>
</gene>
<dbReference type="SUPFAM" id="SSF56954">
    <property type="entry name" value="Outer membrane efflux proteins (OEP)"/>
    <property type="match status" value="1"/>
</dbReference>